<dbReference type="AlphaFoldDB" id="A0A5N4CB03"/>
<evidence type="ECO:0000313" key="1">
    <source>
        <dbReference type="EMBL" id="KAB1256076.1"/>
    </source>
</evidence>
<dbReference type="Proteomes" id="UP000299084">
    <property type="component" value="Unassembled WGS sequence"/>
</dbReference>
<evidence type="ECO:0000313" key="2">
    <source>
        <dbReference type="Proteomes" id="UP000299084"/>
    </source>
</evidence>
<dbReference type="EMBL" id="JWIN03000031">
    <property type="protein sequence ID" value="KAB1256076.1"/>
    <property type="molecule type" value="Genomic_DNA"/>
</dbReference>
<comment type="caution">
    <text evidence="1">The sequence shown here is derived from an EMBL/GenBank/DDBJ whole genome shotgun (WGS) entry which is preliminary data.</text>
</comment>
<keyword evidence="2" id="KW-1185">Reference proteome</keyword>
<gene>
    <name evidence="1" type="ORF">Cadr_000029649</name>
</gene>
<proteinExistence type="predicted"/>
<organism evidence="1 2">
    <name type="scientific">Camelus dromedarius</name>
    <name type="common">Dromedary</name>
    <name type="synonym">Arabian camel</name>
    <dbReference type="NCBI Taxonomy" id="9838"/>
    <lineage>
        <taxon>Eukaryota</taxon>
        <taxon>Metazoa</taxon>
        <taxon>Chordata</taxon>
        <taxon>Craniata</taxon>
        <taxon>Vertebrata</taxon>
        <taxon>Euteleostomi</taxon>
        <taxon>Mammalia</taxon>
        <taxon>Eutheria</taxon>
        <taxon>Laurasiatheria</taxon>
        <taxon>Artiodactyla</taxon>
        <taxon>Tylopoda</taxon>
        <taxon>Camelidae</taxon>
        <taxon>Camelus</taxon>
    </lineage>
</organism>
<sequence>MMHFHTQVTVCWGHWATQTEEETTGSEGRSATRAKYKARFPTTADSYICIILFPCKYQMSSSSQRYYPGAVRRRKCPTGRPLGIA</sequence>
<protein>
    <submittedName>
        <fullName evidence="1">Uncharacterized protein</fullName>
    </submittedName>
</protein>
<accession>A0A5N4CB03</accession>
<name>A0A5N4CB03_CAMDR</name>
<reference evidence="1 2" key="1">
    <citation type="journal article" date="2019" name="Mol. Ecol. Resour.">
        <title>Improving Illumina assemblies with Hi-C and long reads: an example with the North African dromedary.</title>
        <authorList>
            <person name="Elbers J.P."/>
            <person name="Rogers M.F."/>
            <person name="Perelman P.L."/>
            <person name="Proskuryakova A.A."/>
            <person name="Serdyukova N.A."/>
            <person name="Johnson W.E."/>
            <person name="Horin P."/>
            <person name="Corander J."/>
            <person name="Murphy D."/>
            <person name="Burger P.A."/>
        </authorList>
    </citation>
    <scope>NUCLEOTIDE SEQUENCE [LARGE SCALE GENOMIC DNA]</scope>
    <source>
        <strain evidence="1">Drom800</strain>
        <tissue evidence="1">Blood</tissue>
    </source>
</reference>